<protein>
    <submittedName>
        <fullName evidence="1">Uncharacterized protein</fullName>
    </submittedName>
</protein>
<accession>A0A2P8GBK4</accession>
<dbReference type="Proteomes" id="UP000241964">
    <property type="component" value="Unassembled WGS sequence"/>
</dbReference>
<gene>
    <name evidence="1" type="ORF">CLV60_103218</name>
</gene>
<keyword evidence="2" id="KW-1185">Reference proteome</keyword>
<organism evidence="1 2">
    <name type="scientific">Dyadobacter jiangsuensis</name>
    <dbReference type="NCBI Taxonomy" id="1591085"/>
    <lineage>
        <taxon>Bacteria</taxon>
        <taxon>Pseudomonadati</taxon>
        <taxon>Bacteroidota</taxon>
        <taxon>Cytophagia</taxon>
        <taxon>Cytophagales</taxon>
        <taxon>Spirosomataceae</taxon>
        <taxon>Dyadobacter</taxon>
    </lineage>
</organism>
<dbReference type="EMBL" id="PYAS01000003">
    <property type="protein sequence ID" value="PSL31352.1"/>
    <property type="molecule type" value="Genomic_DNA"/>
</dbReference>
<reference evidence="1 2" key="1">
    <citation type="submission" date="2018-03" db="EMBL/GenBank/DDBJ databases">
        <title>Genomic Encyclopedia of Archaeal and Bacterial Type Strains, Phase II (KMG-II): from individual species to whole genera.</title>
        <authorList>
            <person name="Goeker M."/>
        </authorList>
    </citation>
    <scope>NUCLEOTIDE SEQUENCE [LARGE SCALE GENOMIC DNA]</scope>
    <source>
        <strain evidence="1 2">DSM 29057</strain>
    </source>
</reference>
<dbReference type="RefSeq" id="WP_211302206.1">
    <property type="nucleotide sequence ID" value="NZ_PYAS01000003.1"/>
</dbReference>
<comment type="caution">
    <text evidence="1">The sequence shown here is derived from an EMBL/GenBank/DDBJ whole genome shotgun (WGS) entry which is preliminary data.</text>
</comment>
<evidence type="ECO:0000313" key="1">
    <source>
        <dbReference type="EMBL" id="PSL31352.1"/>
    </source>
</evidence>
<dbReference type="AlphaFoldDB" id="A0A2P8GBK4"/>
<proteinExistence type="predicted"/>
<name>A0A2P8GBK4_9BACT</name>
<evidence type="ECO:0000313" key="2">
    <source>
        <dbReference type="Proteomes" id="UP000241964"/>
    </source>
</evidence>
<sequence>MYATESINRSLTRQINHWLMAANRLAVLENLASAAAWQGIDHTMEQLLRASFKQSIDEVIAFANGLKQQLETGSGPDNQRSVRRGVLQLRDKYLKAEETIQFYTVAINSRTNPRLAALLRACDILCIKSMQDLLQPLGRKTPLVLTYVDKGVGASILKAGLRLWDGRISPVAAIKVTQHNLYRPTAIIHETGHQVAHILGWNEELALALQNKLSGYPPEVAHAFSSWASEMAADAFAFVHTGFAAVAALSDVVSGSPASVFAFHANDPHPISYLRVMLNVTMCREFYGSGPWDALLDAFKNDYDIELVSFASVPLIRKCMEALTDVVNILLRSGHRAFDGKSLSQLINPNRAGPLELSKLEYLAGPALFTSHAWIWKECLRLLALNGYKIGVGTGDLPALYKQQEDWMTKLGFSVEMN</sequence>